<gene>
    <name evidence="1" type="ORF">WN72_24615</name>
</gene>
<sequence length="95" mass="11255">MDYLPEISRLEHQLDLAHRSIRRITDAETVCRLQEFASEISDRLRALREACREEKIRRRAHALWEDAGRPIGRDLEFWLSAEREFLRGGNLPLRA</sequence>
<organism evidence="1 2">
    <name type="scientific">Bradyrhizobium arachidis</name>
    <dbReference type="NCBI Taxonomy" id="858423"/>
    <lineage>
        <taxon>Bacteria</taxon>
        <taxon>Pseudomonadati</taxon>
        <taxon>Pseudomonadota</taxon>
        <taxon>Alphaproteobacteria</taxon>
        <taxon>Hyphomicrobiales</taxon>
        <taxon>Nitrobacteraceae</taxon>
        <taxon>Bradyrhizobium</taxon>
    </lineage>
</organism>
<accession>A0AAE7NPC7</accession>
<reference evidence="1 2" key="1">
    <citation type="submission" date="2018-06" db="EMBL/GenBank/DDBJ databases">
        <title>Comparative genomics of Bradyrhizobium nodulating Arachidis hypogaea.</title>
        <authorList>
            <person name="Li Y."/>
        </authorList>
    </citation>
    <scope>NUCLEOTIDE SEQUENCE [LARGE SCALE GENOMIC DNA]</scope>
    <source>
        <strain evidence="1 2">CCBAU 051107</strain>
    </source>
</reference>
<dbReference type="RefSeq" id="WP_092216333.1">
    <property type="nucleotide sequence ID" value="NZ_CP030050.1"/>
</dbReference>
<dbReference type="Pfam" id="PF11154">
    <property type="entry name" value="DUF2934"/>
    <property type="match status" value="1"/>
</dbReference>
<dbReference type="Proteomes" id="UP000594015">
    <property type="component" value="Chromosome"/>
</dbReference>
<name>A0AAE7NPC7_9BRAD</name>
<evidence type="ECO:0000313" key="2">
    <source>
        <dbReference type="Proteomes" id="UP000594015"/>
    </source>
</evidence>
<dbReference type="AlphaFoldDB" id="A0AAE7NPC7"/>
<protein>
    <submittedName>
        <fullName evidence="1">DUF2934 domain-containing protein</fullName>
    </submittedName>
</protein>
<proteinExistence type="predicted"/>
<dbReference type="InterPro" id="IPR021327">
    <property type="entry name" value="DUF2934"/>
</dbReference>
<dbReference type="KEGG" id="barh:WN72_24615"/>
<dbReference type="EMBL" id="CP030050">
    <property type="protein sequence ID" value="QOZ69147.1"/>
    <property type="molecule type" value="Genomic_DNA"/>
</dbReference>
<evidence type="ECO:0000313" key="1">
    <source>
        <dbReference type="EMBL" id="QOZ69147.1"/>
    </source>
</evidence>